<organism evidence="1">
    <name type="scientific">marine sediment metagenome</name>
    <dbReference type="NCBI Taxonomy" id="412755"/>
    <lineage>
        <taxon>unclassified sequences</taxon>
        <taxon>metagenomes</taxon>
        <taxon>ecological metagenomes</taxon>
    </lineage>
</organism>
<gene>
    <name evidence="1" type="ORF">S01H1_67443</name>
</gene>
<comment type="caution">
    <text evidence="1">The sequence shown here is derived from an EMBL/GenBank/DDBJ whole genome shotgun (WGS) entry which is preliminary data.</text>
</comment>
<evidence type="ECO:0000313" key="1">
    <source>
        <dbReference type="EMBL" id="GAG38669.1"/>
    </source>
</evidence>
<accession>X0X615</accession>
<sequence length="43" mass="5323">MFILYFICKILYGRHDFHLEQDFIKMKLKCKKCGKVKRPFKNI</sequence>
<proteinExistence type="predicted"/>
<protein>
    <submittedName>
        <fullName evidence="1">Uncharacterized protein</fullName>
    </submittedName>
</protein>
<reference evidence="1" key="1">
    <citation type="journal article" date="2014" name="Front. Microbiol.">
        <title>High frequency of phylogenetically diverse reductive dehalogenase-homologous genes in deep subseafloor sedimentary metagenomes.</title>
        <authorList>
            <person name="Kawai M."/>
            <person name="Futagami T."/>
            <person name="Toyoda A."/>
            <person name="Takaki Y."/>
            <person name="Nishi S."/>
            <person name="Hori S."/>
            <person name="Arai W."/>
            <person name="Tsubouchi T."/>
            <person name="Morono Y."/>
            <person name="Uchiyama I."/>
            <person name="Ito T."/>
            <person name="Fujiyama A."/>
            <person name="Inagaki F."/>
            <person name="Takami H."/>
        </authorList>
    </citation>
    <scope>NUCLEOTIDE SEQUENCE</scope>
    <source>
        <strain evidence="1">Expedition CK06-06</strain>
    </source>
</reference>
<name>X0X615_9ZZZZ</name>
<dbReference type="AlphaFoldDB" id="X0X615"/>
<dbReference type="EMBL" id="BARS01044668">
    <property type="protein sequence ID" value="GAG38669.1"/>
    <property type="molecule type" value="Genomic_DNA"/>
</dbReference>